<dbReference type="RefSeq" id="WP_005465610.1">
    <property type="nucleotide sequence ID" value="NZ_CM001484.1"/>
</dbReference>
<proteinExistence type="predicted"/>
<name>I1D4P1_9PSEU</name>
<dbReference type="Gene3D" id="1.20.144.10">
    <property type="entry name" value="Phosphatidic acid phosphatase type 2/haloperoxidase"/>
    <property type="match status" value="1"/>
</dbReference>
<dbReference type="AlphaFoldDB" id="I1D4P1"/>
<gene>
    <name evidence="3" type="ORF">SacglDRAFT_03049</name>
</gene>
<reference evidence="3 4" key="1">
    <citation type="submission" date="2011-09" db="EMBL/GenBank/DDBJ databases">
        <authorList>
            <consortium name="US DOE Joint Genome Institute (JGI-PGF)"/>
            <person name="Lucas S."/>
            <person name="Han J."/>
            <person name="Lapidus A."/>
            <person name="Cheng J.-F."/>
            <person name="Goodwin L."/>
            <person name="Pitluck S."/>
            <person name="Peters L."/>
            <person name="Land M.L."/>
            <person name="Hauser L."/>
            <person name="Brambilla E."/>
            <person name="Klenk H.-P."/>
            <person name="Woyke T.J."/>
        </authorList>
    </citation>
    <scope>NUCLEOTIDE SEQUENCE [LARGE SCALE GENOMIC DNA]</scope>
    <source>
        <strain evidence="3 4">K62</strain>
    </source>
</reference>
<dbReference type="InterPro" id="IPR036938">
    <property type="entry name" value="PAP2/HPO_sf"/>
</dbReference>
<organism evidence="3 4">
    <name type="scientific">Saccharomonospora glauca K62</name>
    <dbReference type="NCBI Taxonomy" id="928724"/>
    <lineage>
        <taxon>Bacteria</taxon>
        <taxon>Bacillati</taxon>
        <taxon>Actinomycetota</taxon>
        <taxon>Actinomycetes</taxon>
        <taxon>Pseudonocardiales</taxon>
        <taxon>Pseudonocardiaceae</taxon>
        <taxon>Saccharomonospora</taxon>
    </lineage>
</organism>
<sequence length="208" mass="21844">MTVRTDTPPAATTPPATGSVWAKVLSEVFAPWVIVIALSGAVAWRATGEPLPTLGWGLLIAVTSSVLPMGVIVWGARRGRWDGHHVRDRTGRLVPFLTLIVLSALCLGLLLWWDAPRMVVALDLAMLAALLVSGLITAWWKVSMHAAVAAGAVVILAVAYTAWLLPLLGVAALVSWSRVRLGDHTVAQVTVGTVLGIVVGGGVFVLAL</sequence>
<dbReference type="HOGENOM" id="CLU_093776_0_1_11"/>
<feature type="transmembrane region" description="Helical" evidence="1">
    <location>
        <begin position="186"/>
        <end position="207"/>
    </location>
</feature>
<evidence type="ECO:0000259" key="2">
    <source>
        <dbReference type="Pfam" id="PF01569"/>
    </source>
</evidence>
<keyword evidence="4" id="KW-1185">Reference proteome</keyword>
<reference evidence="4" key="2">
    <citation type="submission" date="2012-01" db="EMBL/GenBank/DDBJ databases">
        <title>Noncontiguous Finished sequence of chromosome of Saccharomonospora glauca K62.</title>
        <authorList>
            <consortium name="US DOE Joint Genome Institute"/>
            <person name="Lucas S."/>
            <person name="Han J."/>
            <person name="Lapidus A."/>
            <person name="Cheng J.-F."/>
            <person name="Goodwin L."/>
            <person name="Pitluck S."/>
            <person name="Peters L."/>
            <person name="Mikhailova N."/>
            <person name="Held B."/>
            <person name="Detter J.C."/>
            <person name="Han C."/>
            <person name="Tapia R."/>
            <person name="Land M."/>
            <person name="Hauser L."/>
            <person name="Kyrpides N."/>
            <person name="Ivanova N."/>
            <person name="Pagani I."/>
            <person name="Brambilla E.-M."/>
            <person name="Klenk H.-P."/>
            <person name="Woyke T."/>
        </authorList>
    </citation>
    <scope>NUCLEOTIDE SEQUENCE [LARGE SCALE GENOMIC DNA]</scope>
    <source>
        <strain evidence="4">K62</strain>
    </source>
</reference>
<feature type="transmembrane region" description="Helical" evidence="1">
    <location>
        <begin position="53"/>
        <end position="73"/>
    </location>
</feature>
<feature type="domain" description="Phosphatidic acid phosphatase type 2/haloperoxidase" evidence="2">
    <location>
        <begin position="142"/>
        <end position="204"/>
    </location>
</feature>
<keyword evidence="1" id="KW-0812">Transmembrane</keyword>
<keyword evidence="1" id="KW-0472">Membrane</keyword>
<dbReference type="SUPFAM" id="SSF48317">
    <property type="entry name" value="Acid phosphatase/Vanadium-dependent haloperoxidase"/>
    <property type="match status" value="1"/>
</dbReference>
<evidence type="ECO:0000313" key="3">
    <source>
        <dbReference type="EMBL" id="EIE99915.1"/>
    </source>
</evidence>
<feature type="transmembrane region" description="Helical" evidence="1">
    <location>
        <begin position="93"/>
        <end position="113"/>
    </location>
</feature>
<dbReference type="Proteomes" id="UP000005087">
    <property type="component" value="Chromosome"/>
</dbReference>
<feature type="transmembrane region" description="Helical" evidence="1">
    <location>
        <begin position="147"/>
        <end position="174"/>
    </location>
</feature>
<dbReference type="STRING" id="928724.SacglDRAFT_03049"/>
<dbReference type="eggNOG" id="COG0671">
    <property type="taxonomic scope" value="Bacteria"/>
</dbReference>
<protein>
    <recommendedName>
        <fullName evidence="2">Phosphatidic acid phosphatase type 2/haloperoxidase domain-containing protein</fullName>
    </recommendedName>
</protein>
<dbReference type="EMBL" id="CM001484">
    <property type="protein sequence ID" value="EIE99915.1"/>
    <property type="molecule type" value="Genomic_DNA"/>
</dbReference>
<evidence type="ECO:0000313" key="4">
    <source>
        <dbReference type="Proteomes" id="UP000005087"/>
    </source>
</evidence>
<evidence type="ECO:0000256" key="1">
    <source>
        <dbReference type="SAM" id="Phobius"/>
    </source>
</evidence>
<accession>I1D4P1</accession>
<feature type="transmembrane region" description="Helical" evidence="1">
    <location>
        <begin position="119"/>
        <end position="140"/>
    </location>
</feature>
<keyword evidence="1" id="KW-1133">Transmembrane helix</keyword>
<dbReference type="Pfam" id="PF01569">
    <property type="entry name" value="PAP2"/>
    <property type="match status" value="1"/>
</dbReference>
<dbReference type="InterPro" id="IPR000326">
    <property type="entry name" value="PAP2/HPO"/>
</dbReference>
<feature type="transmembrane region" description="Helical" evidence="1">
    <location>
        <begin position="28"/>
        <end position="47"/>
    </location>
</feature>